<accession>R4YNT6</accession>
<evidence type="ECO:0000313" key="3">
    <source>
        <dbReference type="Proteomes" id="UP000032749"/>
    </source>
</evidence>
<evidence type="ECO:0000313" key="2">
    <source>
        <dbReference type="EMBL" id="CCK76672.1"/>
    </source>
</evidence>
<dbReference type="Proteomes" id="UP000032749">
    <property type="component" value="Chromosome"/>
</dbReference>
<dbReference type="STRING" id="698738.OLEAN_C24960"/>
<name>R4YNT6_OLEAN</name>
<gene>
    <name evidence="2" type="ORF">OLEAN_C24960</name>
</gene>
<keyword evidence="1" id="KW-1133">Transmembrane helix</keyword>
<keyword evidence="1" id="KW-0472">Membrane</keyword>
<feature type="transmembrane region" description="Helical" evidence="1">
    <location>
        <begin position="21"/>
        <end position="39"/>
    </location>
</feature>
<keyword evidence="1" id="KW-0812">Transmembrane</keyword>
<protein>
    <submittedName>
        <fullName evidence="2">Uncharacterized protein</fullName>
    </submittedName>
</protein>
<dbReference type="AlphaFoldDB" id="R4YNT6"/>
<feature type="transmembrane region" description="Helical" evidence="1">
    <location>
        <begin position="51"/>
        <end position="72"/>
    </location>
</feature>
<proteinExistence type="predicted"/>
<dbReference type="HOGENOM" id="CLU_2143310_0_0_6"/>
<organism evidence="2 3">
    <name type="scientific">Oleispira antarctica RB-8</name>
    <dbReference type="NCBI Taxonomy" id="698738"/>
    <lineage>
        <taxon>Bacteria</taxon>
        <taxon>Pseudomonadati</taxon>
        <taxon>Pseudomonadota</taxon>
        <taxon>Gammaproteobacteria</taxon>
        <taxon>Oceanospirillales</taxon>
        <taxon>Oceanospirillaceae</taxon>
        <taxon>Oleispira</taxon>
    </lineage>
</organism>
<evidence type="ECO:0000256" key="1">
    <source>
        <dbReference type="SAM" id="Phobius"/>
    </source>
</evidence>
<dbReference type="EMBL" id="FO203512">
    <property type="protein sequence ID" value="CCK76672.1"/>
    <property type="molecule type" value="Genomic_DNA"/>
</dbReference>
<dbReference type="KEGG" id="oai:OLEAN_C24960"/>
<keyword evidence="3" id="KW-1185">Reference proteome</keyword>
<reference evidence="2 3" key="1">
    <citation type="journal article" date="2013" name="Nat. Commun.">
        <title>Genome sequence and functional genomic analysis of the oil-degrading bacterium Oleispira antarctica.</title>
        <authorList>
            <person name="Kube M."/>
            <person name="Chernikova T.N."/>
            <person name="Al-Ramahi Y."/>
            <person name="Beloqui A."/>
            <person name="Lopez-Cortez N."/>
            <person name="Guazzaroni M.E."/>
            <person name="Heipieper H.J."/>
            <person name="Klages S."/>
            <person name="Kotsyurbenko O.R."/>
            <person name="Langer I."/>
            <person name="Nechitaylo T.Y."/>
            <person name="Lunsdorf H."/>
            <person name="Fernandez M."/>
            <person name="Juarez S."/>
            <person name="Ciordia S."/>
            <person name="Singer A."/>
            <person name="Kagan O."/>
            <person name="Egorova O."/>
            <person name="Petit P.A."/>
            <person name="Stogios P."/>
            <person name="Kim Y."/>
            <person name="Tchigvintsev A."/>
            <person name="Flick R."/>
            <person name="Denaro R."/>
            <person name="Genovese M."/>
            <person name="Albar J.P."/>
            <person name="Reva O.N."/>
            <person name="Martinez-Gomariz M."/>
            <person name="Tran H."/>
            <person name="Ferrer M."/>
            <person name="Savchenko A."/>
            <person name="Yakunin A.F."/>
            <person name="Yakimov M.M."/>
            <person name="Golyshina O.V."/>
            <person name="Reinhardt R."/>
            <person name="Golyshin P.N."/>
        </authorList>
    </citation>
    <scope>NUCLEOTIDE SEQUENCE [LARGE SCALE GENOMIC DNA]</scope>
</reference>
<sequence>MLRLLSPLLLWAFLKANRKSLKRLFIVAFSYVLMLVIYADFETVFFDGEVLVFKLIKWLMIMVAITHICIVLKAFKSRPQSKQVNHKNIAPVLLTRSQKIINKYKDDANNGT</sequence>